<dbReference type="Proteomes" id="UP000823405">
    <property type="component" value="Unassembled WGS sequence"/>
</dbReference>
<sequence length="594" mass="68164">MPELTAQLEVYLSKHDITILIRTSRHLSAIFTPLLYRDMLFFHSKRYDLAHFDIKDSISRNLHHIQTLSASATFIYQFYDIFAGSSLSSLDEDEPKSAAIFFTEDIQPAPFTSSLTRFKCGSMDGDVIHFYPVFSIIRGNPGLTHIHLENVRIHTKQDFVQLLRVVTALTSLQSLVVCLGENLAELCGFGEALFFSCPPSVKQLKIEFKQQLVCGSDYSDFEETLKDINENIDEETTLFPTRNPLSKLRSLFLCSGDIRFPKDKVLSMLMHCPGLRELGLSSLEERMSETTMLEIGHFIGTRCPKLQILNHSPAHLDNDGPIILGIMEILPSQSLRELHLQKFNDAVDQLAPMIARHSKSLCKINLHHYVSLESKTIQSILCGCEVLEELRLLRYNAAAGCFVDKDGAEGEWACVNLRVLDMPVEINDYSKDFQPMSGYHLDRPTPLVLKSDEKRHFKKLEKFYQQIGRLVNLEYLRLESAHWNRSDYTSNASYFRSEYKNYWFPAMLSLPRPDKKWPGYLCELSGLKKLRELRGSVGAMNFETERTLMSEEAEVMSQCWPLLEVAEFRCGKPEWQESDFCALMRLRNPKLILI</sequence>
<accession>A0A9P6QRW2</accession>
<name>A0A9P6QRW2_9FUNG</name>
<reference evidence="1" key="1">
    <citation type="journal article" date="2020" name="Fungal Divers.">
        <title>Resolving the Mortierellaceae phylogeny through synthesis of multi-gene phylogenetics and phylogenomics.</title>
        <authorList>
            <person name="Vandepol N."/>
            <person name="Liber J."/>
            <person name="Desiro A."/>
            <person name="Na H."/>
            <person name="Kennedy M."/>
            <person name="Barry K."/>
            <person name="Grigoriev I.V."/>
            <person name="Miller A.N."/>
            <person name="O'Donnell K."/>
            <person name="Stajich J.E."/>
            <person name="Bonito G."/>
        </authorList>
    </citation>
    <scope>NUCLEOTIDE SEQUENCE</scope>
    <source>
        <strain evidence="1">NVP60</strain>
    </source>
</reference>
<dbReference type="Gene3D" id="3.80.10.10">
    <property type="entry name" value="Ribonuclease Inhibitor"/>
    <property type="match status" value="1"/>
</dbReference>
<organism evidence="1 2">
    <name type="scientific">Linnemannia gamsii</name>
    <dbReference type="NCBI Taxonomy" id="64522"/>
    <lineage>
        <taxon>Eukaryota</taxon>
        <taxon>Fungi</taxon>
        <taxon>Fungi incertae sedis</taxon>
        <taxon>Mucoromycota</taxon>
        <taxon>Mortierellomycotina</taxon>
        <taxon>Mortierellomycetes</taxon>
        <taxon>Mortierellales</taxon>
        <taxon>Mortierellaceae</taxon>
        <taxon>Linnemannia</taxon>
    </lineage>
</organism>
<dbReference type="AlphaFoldDB" id="A0A9P6QRW2"/>
<gene>
    <name evidence="1" type="ORF">BGZ97_004372</name>
</gene>
<evidence type="ECO:0000313" key="1">
    <source>
        <dbReference type="EMBL" id="KAG0297036.1"/>
    </source>
</evidence>
<evidence type="ECO:0000313" key="2">
    <source>
        <dbReference type="Proteomes" id="UP000823405"/>
    </source>
</evidence>
<keyword evidence="2" id="KW-1185">Reference proteome</keyword>
<dbReference type="InterPro" id="IPR032675">
    <property type="entry name" value="LRR_dom_sf"/>
</dbReference>
<proteinExistence type="predicted"/>
<comment type="caution">
    <text evidence="1">The sequence shown here is derived from an EMBL/GenBank/DDBJ whole genome shotgun (WGS) entry which is preliminary data.</text>
</comment>
<dbReference type="SUPFAM" id="SSF52047">
    <property type="entry name" value="RNI-like"/>
    <property type="match status" value="1"/>
</dbReference>
<dbReference type="OrthoDB" id="2355434at2759"/>
<dbReference type="EMBL" id="JAAAIN010002090">
    <property type="protein sequence ID" value="KAG0297036.1"/>
    <property type="molecule type" value="Genomic_DNA"/>
</dbReference>
<protein>
    <submittedName>
        <fullName evidence="1">Uncharacterized protein</fullName>
    </submittedName>
</protein>